<sequence>MSELGLNEHHQSTLNSYLKFSRYYRQQNLKSVQLSFQDVLDARLLDSTYTKQEVEDLITSLQNLIVTEMEAELISFSHINVLLLTQLFTQAQQWHLRLNVDLSELQNKKLLEIVKSLEKDNFSGEKTRLKPINESSKSVELLRLEIERLKEVNNQLQASLELKDKDFMMANEKYKEIIKENDHKLQQFGGQPKKDQETSTESLPIEKQSSTEKLLGDYEAVLREQLSAELITMKEEMATVQSQLTLAEQELEQKFNQTAAYNNMKRIIDKKNQQIRELRAQLSHPPEDSNNSN</sequence>
<dbReference type="EMBL" id="OU963868">
    <property type="protein sequence ID" value="CAH0393235.1"/>
    <property type="molecule type" value="Genomic_DNA"/>
</dbReference>
<evidence type="ECO:0000256" key="5">
    <source>
        <dbReference type="ARBA" id="ARBA00023054"/>
    </source>
</evidence>
<protein>
    <recommendedName>
        <fullName evidence="3">Leucine zipper transcription factor-like protein 1</fullName>
    </recommendedName>
</protein>
<reference evidence="10" key="1">
    <citation type="submission" date="2021-12" db="EMBL/GenBank/DDBJ databases">
        <authorList>
            <person name="King R."/>
        </authorList>
    </citation>
    <scope>NUCLEOTIDE SEQUENCE</scope>
</reference>
<feature type="compositionally biased region" description="Polar residues" evidence="9">
    <location>
        <begin position="199"/>
        <end position="210"/>
    </location>
</feature>
<gene>
    <name evidence="10" type="ORF">BEMITA_LOCUS11659</name>
</gene>
<evidence type="ECO:0000313" key="10">
    <source>
        <dbReference type="EMBL" id="CAH0393235.1"/>
    </source>
</evidence>
<keyword evidence="11" id="KW-1185">Reference proteome</keyword>
<dbReference type="PANTHER" id="PTHR21635">
    <property type="entry name" value="LEUCINE ZIPPER TRANSCRIPTION FACTOR LIKE"/>
    <property type="match status" value="1"/>
</dbReference>
<dbReference type="Proteomes" id="UP001152759">
    <property type="component" value="Chromosome 7"/>
</dbReference>
<evidence type="ECO:0000256" key="2">
    <source>
        <dbReference type="ARBA" id="ARBA00008868"/>
    </source>
</evidence>
<evidence type="ECO:0000256" key="8">
    <source>
        <dbReference type="SAM" id="Coils"/>
    </source>
</evidence>
<dbReference type="PANTHER" id="PTHR21635:SF0">
    <property type="entry name" value="LEUCINE ZIPPER TRANSCRIPTION FACTOR-LIKE PROTEIN 1"/>
    <property type="match status" value="1"/>
</dbReference>
<feature type="region of interest" description="Disordered" evidence="9">
    <location>
        <begin position="186"/>
        <end position="210"/>
    </location>
</feature>
<evidence type="ECO:0000256" key="4">
    <source>
        <dbReference type="ARBA" id="ARBA00022490"/>
    </source>
</evidence>
<name>A0A9P0AKH0_BEMTA</name>
<keyword evidence="4" id="KW-0963">Cytoplasm</keyword>
<feature type="coiled-coil region" evidence="8">
    <location>
        <begin position="100"/>
        <end position="166"/>
    </location>
</feature>
<organism evidence="10 11">
    <name type="scientific">Bemisia tabaci</name>
    <name type="common">Sweetpotato whitefly</name>
    <name type="synonym">Aleurodes tabaci</name>
    <dbReference type="NCBI Taxonomy" id="7038"/>
    <lineage>
        <taxon>Eukaryota</taxon>
        <taxon>Metazoa</taxon>
        <taxon>Ecdysozoa</taxon>
        <taxon>Arthropoda</taxon>
        <taxon>Hexapoda</taxon>
        <taxon>Insecta</taxon>
        <taxon>Pterygota</taxon>
        <taxon>Neoptera</taxon>
        <taxon>Paraneoptera</taxon>
        <taxon>Hemiptera</taxon>
        <taxon>Sternorrhyncha</taxon>
        <taxon>Aleyrodoidea</taxon>
        <taxon>Aleyrodidae</taxon>
        <taxon>Aleyrodinae</taxon>
        <taxon>Bemisia</taxon>
    </lineage>
</organism>
<keyword evidence="5 8" id="KW-0175">Coiled coil</keyword>
<dbReference type="GO" id="GO:0005737">
    <property type="term" value="C:cytoplasm"/>
    <property type="evidence" value="ECO:0007669"/>
    <property type="project" value="UniProtKB-SubCell"/>
</dbReference>
<dbReference type="Pfam" id="PF15294">
    <property type="entry name" value="Leu_zip"/>
    <property type="match status" value="1"/>
</dbReference>
<comment type="subcellular location">
    <subcellularLocation>
        <location evidence="1">Cytoplasm</location>
    </subcellularLocation>
</comment>
<dbReference type="GO" id="GO:1903565">
    <property type="term" value="P:negative regulation of protein localization to cilium"/>
    <property type="evidence" value="ECO:0007669"/>
    <property type="project" value="TreeGrafter"/>
</dbReference>
<evidence type="ECO:0000256" key="9">
    <source>
        <dbReference type="SAM" id="MobiDB-lite"/>
    </source>
</evidence>
<comment type="subunit">
    <text evidence="7">Self-associates. Interacts with BBS9; the interaction mediates the association of LZTL1 with the BBsome complex and regulates BBSome ciliary trafficking.</text>
</comment>
<evidence type="ECO:0000313" key="11">
    <source>
        <dbReference type="Proteomes" id="UP001152759"/>
    </source>
</evidence>
<evidence type="ECO:0000256" key="7">
    <source>
        <dbReference type="ARBA" id="ARBA00026004"/>
    </source>
</evidence>
<comment type="similarity">
    <text evidence="2">Belongs to the LZTFL1 family.</text>
</comment>
<evidence type="ECO:0000256" key="3">
    <source>
        <dbReference type="ARBA" id="ARBA00018920"/>
    </source>
</evidence>
<dbReference type="KEGG" id="btab:109034067"/>
<dbReference type="AlphaFoldDB" id="A0A9P0AKH0"/>
<proteinExistence type="inferred from homology"/>
<evidence type="ECO:0000256" key="1">
    <source>
        <dbReference type="ARBA" id="ARBA00004496"/>
    </source>
</evidence>
<dbReference type="InterPro" id="IPR026157">
    <property type="entry name" value="LZTFL1"/>
</dbReference>
<comment type="function">
    <text evidence="6">Regulates ciliary localization of the BBSome complex. Together with the BBSome complex, controls SMO ciliary trafficking and contributes to the sonic hedgehog (SHH) pathway regulation. May play a role in neurite outgrowth. May have tumor suppressor function.</text>
</comment>
<accession>A0A9P0AKH0</accession>
<evidence type="ECO:0000256" key="6">
    <source>
        <dbReference type="ARBA" id="ARBA00024898"/>
    </source>
</evidence>
<feature type="coiled-coil region" evidence="8">
    <location>
        <begin position="223"/>
        <end position="281"/>
    </location>
</feature>
<dbReference type="OrthoDB" id="313412at2759"/>